<name>A0A0L8FXR9_OCTBM</name>
<dbReference type="AlphaFoldDB" id="A0A0L8FXR9"/>
<dbReference type="PANTHER" id="PTHR46601">
    <property type="entry name" value="ULP_PROTEASE DOMAIN-CONTAINING PROTEIN"/>
    <property type="match status" value="1"/>
</dbReference>
<accession>A0A0L8FXR9</accession>
<reference evidence="1" key="1">
    <citation type="submission" date="2015-07" db="EMBL/GenBank/DDBJ databases">
        <title>MeaNS - Measles Nucleotide Surveillance Program.</title>
        <authorList>
            <person name="Tran T."/>
            <person name="Druce J."/>
        </authorList>
    </citation>
    <scope>NUCLEOTIDE SEQUENCE</scope>
    <source>
        <strain evidence="1">UCB-OBI-ISO-001</strain>
        <tissue evidence="1">Gonad</tissue>
    </source>
</reference>
<feature type="non-terminal residue" evidence="1">
    <location>
        <position position="254"/>
    </location>
</feature>
<protein>
    <submittedName>
        <fullName evidence="1">Uncharacterized protein</fullName>
    </submittedName>
</protein>
<sequence length="254" mass="28905">MDSSSEQIFSNIENLNLLQRNSSITRPINDFPLHNILRPLSFVRSCTNGQFRTCISEPLFLGQSYSIMFSKWPDVFLFCPRAQVPEKKTLKTGEVIIQEDFSENFQLKHQKEVMAAHWPSDMVTLFTILSYFKGEEGELEHASHVVVSNEMKHKKCSVNAFNTAIINEAKQLTQVFKIYCWSDGAGSQIKNKYTLAKSVVAGINTFNWLRRDDIDTCHTNNVFYGPIQLVGTGLFAVVELENINKAFALLTKSH</sequence>
<proteinExistence type="predicted"/>
<dbReference type="EMBL" id="KQ425369">
    <property type="protein sequence ID" value="KOF69547.1"/>
    <property type="molecule type" value="Genomic_DNA"/>
</dbReference>
<dbReference type="PANTHER" id="PTHR46601:SF2">
    <property type="entry name" value="UBIQUITIN-LIKE PROTEASE FAMILY PROFILE DOMAIN-CONTAINING PROTEIN"/>
    <property type="match status" value="1"/>
</dbReference>
<organism evidence="1">
    <name type="scientific">Octopus bimaculoides</name>
    <name type="common">California two-spotted octopus</name>
    <dbReference type="NCBI Taxonomy" id="37653"/>
    <lineage>
        <taxon>Eukaryota</taxon>
        <taxon>Metazoa</taxon>
        <taxon>Spiralia</taxon>
        <taxon>Lophotrochozoa</taxon>
        <taxon>Mollusca</taxon>
        <taxon>Cephalopoda</taxon>
        <taxon>Coleoidea</taxon>
        <taxon>Octopodiformes</taxon>
        <taxon>Octopoda</taxon>
        <taxon>Incirrata</taxon>
        <taxon>Octopodidae</taxon>
        <taxon>Octopus</taxon>
    </lineage>
</organism>
<gene>
    <name evidence="1" type="ORF">OCBIM_22004576mg</name>
</gene>
<evidence type="ECO:0000313" key="1">
    <source>
        <dbReference type="EMBL" id="KOF69547.1"/>
    </source>
</evidence>